<keyword evidence="10" id="KW-1185">Reference proteome</keyword>
<dbReference type="PROSITE" id="PS50076">
    <property type="entry name" value="DNAJ_2"/>
    <property type="match status" value="1"/>
</dbReference>
<feature type="transmembrane region" description="Helical" evidence="7">
    <location>
        <begin position="280"/>
        <end position="298"/>
    </location>
</feature>
<dbReference type="PANTHER" id="PTHR44027">
    <property type="entry name" value="DNAJ HOMOLOG SUBFAMILY C MEMBER 5 HOMOLOG"/>
    <property type="match status" value="1"/>
</dbReference>
<accession>A0A9W7ZTC5</accession>
<dbReference type="OrthoDB" id="10250354at2759"/>
<dbReference type="GO" id="GO:0005737">
    <property type="term" value="C:cytoplasm"/>
    <property type="evidence" value="ECO:0007669"/>
    <property type="project" value="UniProtKB-ARBA"/>
</dbReference>
<keyword evidence="5" id="KW-0449">Lipoprotein</keyword>
<name>A0A9W7ZTC5_9FUNG</name>
<feature type="transmembrane region" description="Helical" evidence="7">
    <location>
        <begin position="304"/>
        <end position="327"/>
    </location>
</feature>
<dbReference type="EMBL" id="JANBPT010000618">
    <property type="protein sequence ID" value="KAJ1915694.1"/>
    <property type="molecule type" value="Genomic_DNA"/>
</dbReference>
<feature type="transmembrane region" description="Helical" evidence="7">
    <location>
        <begin position="194"/>
        <end position="218"/>
    </location>
</feature>
<evidence type="ECO:0000256" key="6">
    <source>
        <dbReference type="SAM" id="MobiDB-lite"/>
    </source>
</evidence>
<keyword evidence="4" id="KW-0143">Chaperone</keyword>
<dbReference type="Pfam" id="PF00226">
    <property type="entry name" value="DnaJ"/>
    <property type="match status" value="1"/>
</dbReference>
<organism evidence="9 10">
    <name type="scientific">Tieghemiomyces parasiticus</name>
    <dbReference type="NCBI Taxonomy" id="78921"/>
    <lineage>
        <taxon>Eukaryota</taxon>
        <taxon>Fungi</taxon>
        <taxon>Fungi incertae sedis</taxon>
        <taxon>Zoopagomycota</taxon>
        <taxon>Kickxellomycotina</taxon>
        <taxon>Dimargaritomycetes</taxon>
        <taxon>Dimargaritales</taxon>
        <taxon>Dimargaritaceae</taxon>
        <taxon>Tieghemiomyces</taxon>
    </lineage>
</organism>
<reference evidence="9" key="1">
    <citation type="submission" date="2022-07" db="EMBL/GenBank/DDBJ databases">
        <title>Phylogenomic reconstructions and comparative analyses of Kickxellomycotina fungi.</title>
        <authorList>
            <person name="Reynolds N.K."/>
            <person name="Stajich J.E."/>
            <person name="Barry K."/>
            <person name="Grigoriev I.V."/>
            <person name="Crous P."/>
            <person name="Smith M.E."/>
        </authorList>
    </citation>
    <scope>NUCLEOTIDE SEQUENCE</scope>
    <source>
        <strain evidence="9">RSA 861</strain>
    </source>
</reference>
<feature type="transmembrane region" description="Helical" evidence="7">
    <location>
        <begin position="347"/>
        <end position="369"/>
    </location>
</feature>
<dbReference type="AlphaFoldDB" id="A0A9W7ZTC5"/>
<gene>
    <name evidence="9" type="ORF">IWQ60_008361</name>
</gene>
<feature type="compositionally biased region" description="Polar residues" evidence="6">
    <location>
        <begin position="454"/>
        <end position="466"/>
    </location>
</feature>
<dbReference type="SUPFAM" id="SSF46565">
    <property type="entry name" value="Chaperone J-domain"/>
    <property type="match status" value="1"/>
</dbReference>
<feature type="transmembrane region" description="Helical" evidence="7">
    <location>
        <begin position="381"/>
        <end position="409"/>
    </location>
</feature>
<evidence type="ECO:0000256" key="7">
    <source>
        <dbReference type="SAM" id="Phobius"/>
    </source>
</evidence>
<evidence type="ECO:0000256" key="2">
    <source>
        <dbReference type="ARBA" id="ARBA00023136"/>
    </source>
</evidence>
<evidence type="ECO:0000313" key="9">
    <source>
        <dbReference type="EMBL" id="KAJ1915694.1"/>
    </source>
</evidence>
<evidence type="ECO:0000256" key="5">
    <source>
        <dbReference type="ARBA" id="ARBA00023288"/>
    </source>
</evidence>
<feature type="domain" description="J" evidence="8">
    <location>
        <begin position="12"/>
        <end position="74"/>
    </location>
</feature>
<dbReference type="PRINTS" id="PR00625">
    <property type="entry name" value="JDOMAIN"/>
</dbReference>
<dbReference type="Proteomes" id="UP001150569">
    <property type="component" value="Unassembled WGS sequence"/>
</dbReference>
<dbReference type="Gene3D" id="1.10.287.110">
    <property type="entry name" value="DnaJ domain"/>
    <property type="match status" value="1"/>
</dbReference>
<dbReference type="SMART" id="SM00271">
    <property type="entry name" value="DnaJ"/>
    <property type="match status" value="1"/>
</dbReference>
<feature type="transmembrane region" description="Helical" evidence="7">
    <location>
        <begin position="97"/>
        <end position="120"/>
    </location>
</feature>
<evidence type="ECO:0000256" key="4">
    <source>
        <dbReference type="ARBA" id="ARBA00023186"/>
    </source>
</evidence>
<dbReference type="PANTHER" id="PTHR44027:SF7">
    <property type="entry name" value="DNAJ HOMOLOG SUBFAMILY C MEMBER 5 HOMOLOG"/>
    <property type="match status" value="1"/>
</dbReference>
<dbReference type="GO" id="GO:0016020">
    <property type="term" value="C:membrane"/>
    <property type="evidence" value="ECO:0007669"/>
    <property type="project" value="UniProtKB-SubCell"/>
</dbReference>
<evidence type="ECO:0000256" key="3">
    <source>
        <dbReference type="ARBA" id="ARBA00023139"/>
    </source>
</evidence>
<dbReference type="InterPro" id="IPR001623">
    <property type="entry name" value="DnaJ_domain"/>
</dbReference>
<keyword evidence="3" id="KW-0564">Palmitate</keyword>
<evidence type="ECO:0000313" key="10">
    <source>
        <dbReference type="Proteomes" id="UP001150569"/>
    </source>
</evidence>
<dbReference type="InterPro" id="IPR018253">
    <property type="entry name" value="DnaJ_domain_CS"/>
</dbReference>
<comment type="caution">
    <text evidence="9">The sequence shown here is derived from an EMBL/GenBank/DDBJ whole genome shotgun (WGS) entry which is preliminary data.</text>
</comment>
<keyword evidence="7" id="KW-0812">Transmembrane</keyword>
<sequence length="466" mass="52360">MEPAPDAPPASNLYETLGVDKMATPEELKRAYRRLALRFHPDKNPEAADQFKAINHAYEILGDPHKRNVYDRYGEMGVNMLGTVAGSFLDPAIGDMLCTISVLLTLNVSWVIIFLSFLAARVDGAVRWDFKLVFIPLFVVDALLLFIVAERSVSAGRRTAQLELSEEEEEALASLPAEERQAQRETKLRNLRRATLVTAGVSVLYVILFIIFQVFIAIRLDRDVTWSTATVFIPWFLLEAFNLLRYVLEYAQILAMIRPALADEPLGTRLRASAEVTFEVFWFFVLRIIQAILLVLRIDETVTCSWAVVFIPAYLVAVRYLASLILLRWRARRYEQTEARNQQMVMFYMGLTTLVIFGTLFYAFLGLLIKRLEVPDSVRVAILLVPVFIVLGCLFCGVCCCLPCVALGLQADIRGGDSNAGGPPTYVSPNRRLTFPSFAPEMPDSLAERRQRSTRSFASTTPLAAA</sequence>
<protein>
    <recommendedName>
        <fullName evidence="8">J domain-containing protein</fullName>
    </recommendedName>
</protein>
<feature type="transmembrane region" description="Helical" evidence="7">
    <location>
        <begin position="132"/>
        <end position="149"/>
    </location>
</feature>
<evidence type="ECO:0000256" key="1">
    <source>
        <dbReference type="ARBA" id="ARBA00004635"/>
    </source>
</evidence>
<keyword evidence="2 7" id="KW-0472">Membrane</keyword>
<dbReference type="Pfam" id="PF10269">
    <property type="entry name" value="Tmemb_185A"/>
    <property type="match status" value="1"/>
</dbReference>
<feature type="transmembrane region" description="Helical" evidence="7">
    <location>
        <begin position="224"/>
        <end position="248"/>
    </location>
</feature>
<comment type="subcellular location">
    <subcellularLocation>
        <location evidence="1">Membrane</location>
        <topology evidence="1">Lipid-anchor</topology>
    </subcellularLocation>
</comment>
<feature type="region of interest" description="Disordered" evidence="6">
    <location>
        <begin position="447"/>
        <end position="466"/>
    </location>
</feature>
<dbReference type="InterPro" id="IPR019396">
    <property type="entry name" value="TM_Fragile-X-F-assoc"/>
</dbReference>
<keyword evidence="7" id="KW-1133">Transmembrane helix</keyword>
<dbReference type="CDD" id="cd06257">
    <property type="entry name" value="DnaJ"/>
    <property type="match status" value="1"/>
</dbReference>
<dbReference type="InterPro" id="IPR051434">
    <property type="entry name" value="DnaJ_C_subfamily_member5"/>
</dbReference>
<dbReference type="InterPro" id="IPR036869">
    <property type="entry name" value="J_dom_sf"/>
</dbReference>
<dbReference type="PROSITE" id="PS00636">
    <property type="entry name" value="DNAJ_1"/>
    <property type="match status" value="1"/>
</dbReference>
<proteinExistence type="predicted"/>
<evidence type="ECO:0000259" key="8">
    <source>
        <dbReference type="PROSITE" id="PS50076"/>
    </source>
</evidence>